<sequence length="221" mass="25366">MSRAGEKVKSIRLEAKLNEKQFGKKLGVNENFIKEIENGKKVINDSLILRIKKVFGKDINDISMNDLNEDIVEEKRNLAFKPKTTEANETWTNAMSSILKEVPVYDYNFNKKLGARELPVISNKIEGFNHDKVFFVKIEDNDMAGFRIMKDDIAFGHIIHEIENNSICILELNGKRFIRQIKKLDNTKALLISNNGNVQTQTVNIKDIKVVGKLEKVEFKL</sequence>
<dbReference type="PANTHER" id="PTHR46558">
    <property type="entry name" value="TRACRIPTIONAL REGULATORY PROTEIN-RELATED-RELATED"/>
    <property type="match status" value="1"/>
</dbReference>
<reference evidence="3 4" key="1">
    <citation type="submission" date="2024-11" db="EMBL/GenBank/DDBJ databases">
        <authorList>
            <person name="Heng Y.C."/>
            <person name="Lim A.C.H."/>
            <person name="Lee J.K.Y."/>
            <person name="Kittelmann S."/>
        </authorList>
    </citation>
    <scope>NUCLEOTIDE SEQUENCE [LARGE SCALE GENOMIC DNA]</scope>
    <source>
        <strain evidence="3 4">WILCCON 0114</strain>
    </source>
</reference>
<dbReference type="Pfam" id="PF01381">
    <property type="entry name" value="HTH_3"/>
    <property type="match status" value="1"/>
</dbReference>
<evidence type="ECO:0000313" key="3">
    <source>
        <dbReference type="EMBL" id="MFL0252183.1"/>
    </source>
</evidence>
<name>A0ABW8TI15_9CLOT</name>
<dbReference type="SMART" id="SM00530">
    <property type="entry name" value="HTH_XRE"/>
    <property type="match status" value="1"/>
</dbReference>
<gene>
    <name evidence="3" type="ORF">ACJDT4_17355</name>
</gene>
<evidence type="ECO:0000313" key="4">
    <source>
        <dbReference type="Proteomes" id="UP001623592"/>
    </source>
</evidence>
<comment type="caution">
    <text evidence="3">The sequence shown here is derived from an EMBL/GenBank/DDBJ whole genome shotgun (WGS) entry which is preliminary data.</text>
</comment>
<keyword evidence="1" id="KW-0238">DNA-binding</keyword>
<dbReference type="SUPFAM" id="SSF47413">
    <property type="entry name" value="lambda repressor-like DNA-binding domains"/>
    <property type="match status" value="1"/>
</dbReference>
<dbReference type="RefSeq" id="WP_406788830.1">
    <property type="nucleotide sequence ID" value="NZ_JBJIAA010000015.1"/>
</dbReference>
<dbReference type="PANTHER" id="PTHR46558:SF3">
    <property type="entry name" value="TRANSCRIPTIONAL REGULATOR"/>
    <property type="match status" value="1"/>
</dbReference>
<dbReference type="InterPro" id="IPR010982">
    <property type="entry name" value="Lambda_DNA-bd_dom_sf"/>
</dbReference>
<feature type="domain" description="HTH cro/C1-type" evidence="2">
    <location>
        <begin position="8"/>
        <end position="62"/>
    </location>
</feature>
<protein>
    <submittedName>
        <fullName evidence="3">S24 family peptidase</fullName>
    </submittedName>
</protein>
<proteinExistence type="predicted"/>
<dbReference type="EMBL" id="JBJIAA010000015">
    <property type="protein sequence ID" value="MFL0252183.1"/>
    <property type="molecule type" value="Genomic_DNA"/>
</dbReference>
<dbReference type="InterPro" id="IPR001387">
    <property type="entry name" value="Cro/C1-type_HTH"/>
</dbReference>
<dbReference type="SUPFAM" id="SSF51306">
    <property type="entry name" value="LexA/Signal peptidase"/>
    <property type="match status" value="1"/>
</dbReference>
<dbReference type="PROSITE" id="PS50943">
    <property type="entry name" value="HTH_CROC1"/>
    <property type="match status" value="1"/>
</dbReference>
<accession>A0ABW8TI15</accession>
<dbReference type="InterPro" id="IPR015927">
    <property type="entry name" value="Peptidase_S24_S26A/B/C"/>
</dbReference>
<dbReference type="Gene3D" id="1.10.260.40">
    <property type="entry name" value="lambda repressor-like DNA-binding domains"/>
    <property type="match status" value="1"/>
</dbReference>
<organism evidence="3 4">
    <name type="scientific">Clostridium neuense</name>
    <dbReference type="NCBI Taxonomy" id="1728934"/>
    <lineage>
        <taxon>Bacteria</taxon>
        <taxon>Bacillati</taxon>
        <taxon>Bacillota</taxon>
        <taxon>Clostridia</taxon>
        <taxon>Eubacteriales</taxon>
        <taxon>Clostridiaceae</taxon>
        <taxon>Clostridium</taxon>
    </lineage>
</organism>
<evidence type="ECO:0000256" key="1">
    <source>
        <dbReference type="ARBA" id="ARBA00023125"/>
    </source>
</evidence>
<dbReference type="Proteomes" id="UP001623592">
    <property type="component" value="Unassembled WGS sequence"/>
</dbReference>
<dbReference type="InterPro" id="IPR036286">
    <property type="entry name" value="LexA/Signal_pep-like_sf"/>
</dbReference>
<dbReference type="Gene3D" id="2.10.109.10">
    <property type="entry name" value="Umud Fragment, subunit A"/>
    <property type="match status" value="1"/>
</dbReference>
<evidence type="ECO:0000259" key="2">
    <source>
        <dbReference type="PROSITE" id="PS50943"/>
    </source>
</evidence>
<dbReference type="Pfam" id="PF00717">
    <property type="entry name" value="Peptidase_S24"/>
    <property type="match status" value="1"/>
</dbReference>
<dbReference type="CDD" id="cd00093">
    <property type="entry name" value="HTH_XRE"/>
    <property type="match status" value="1"/>
</dbReference>
<keyword evidence="4" id="KW-1185">Reference proteome</keyword>